<keyword evidence="1" id="KW-0472">Membrane</keyword>
<evidence type="ECO:0000313" key="2">
    <source>
        <dbReference type="EMBL" id="MQM17977.1"/>
    </source>
</evidence>
<organism evidence="2 3">
    <name type="scientific">Colocasia esculenta</name>
    <name type="common">Wild taro</name>
    <name type="synonym">Arum esculentum</name>
    <dbReference type="NCBI Taxonomy" id="4460"/>
    <lineage>
        <taxon>Eukaryota</taxon>
        <taxon>Viridiplantae</taxon>
        <taxon>Streptophyta</taxon>
        <taxon>Embryophyta</taxon>
        <taxon>Tracheophyta</taxon>
        <taxon>Spermatophyta</taxon>
        <taxon>Magnoliopsida</taxon>
        <taxon>Liliopsida</taxon>
        <taxon>Araceae</taxon>
        <taxon>Aroideae</taxon>
        <taxon>Colocasieae</taxon>
        <taxon>Colocasia</taxon>
    </lineage>
</organism>
<name>A0A843XFP6_COLES</name>
<proteinExistence type="predicted"/>
<comment type="caution">
    <text evidence="2">The sequence shown here is derived from an EMBL/GenBank/DDBJ whole genome shotgun (WGS) entry which is preliminary data.</text>
</comment>
<evidence type="ECO:0000313" key="3">
    <source>
        <dbReference type="Proteomes" id="UP000652761"/>
    </source>
</evidence>
<dbReference type="EMBL" id="NMUH01007882">
    <property type="protein sequence ID" value="MQM17977.1"/>
    <property type="molecule type" value="Genomic_DNA"/>
</dbReference>
<protein>
    <submittedName>
        <fullName evidence="2">Uncharacterized protein</fullName>
    </submittedName>
</protein>
<keyword evidence="1" id="KW-0812">Transmembrane</keyword>
<keyword evidence="1" id="KW-1133">Transmembrane helix</keyword>
<accession>A0A843XFP6</accession>
<keyword evidence="3" id="KW-1185">Reference proteome</keyword>
<feature type="transmembrane region" description="Helical" evidence="1">
    <location>
        <begin position="12"/>
        <end position="39"/>
    </location>
</feature>
<dbReference type="AlphaFoldDB" id="A0A843XFP6"/>
<sequence length="157" mass="16883">MVAPLLPHVFDFASSAGVVFGLTQSSFAYTLLEFMLLWLRLAVAGVRCRTVVVASCLPGVASSVSCERECSLYCKLRLAFLQVLGLFEFIAYLTRLNSNPSGSSDLWVGVRPLGSLAGGPGGRVVTTMMVEYFIRGLPAELQDAVIPLMCKTVEEAA</sequence>
<evidence type="ECO:0000256" key="1">
    <source>
        <dbReference type="SAM" id="Phobius"/>
    </source>
</evidence>
<reference evidence="2" key="1">
    <citation type="submission" date="2017-07" db="EMBL/GenBank/DDBJ databases">
        <title>Taro Niue Genome Assembly and Annotation.</title>
        <authorList>
            <person name="Atibalentja N."/>
            <person name="Keating K."/>
            <person name="Fields C.J."/>
        </authorList>
    </citation>
    <scope>NUCLEOTIDE SEQUENCE</scope>
    <source>
        <strain evidence="2">Niue_2</strain>
        <tissue evidence="2">Leaf</tissue>
    </source>
</reference>
<dbReference type="Proteomes" id="UP000652761">
    <property type="component" value="Unassembled WGS sequence"/>
</dbReference>
<gene>
    <name evidence="2" type="ORF">Taro_050960</name>
</gene>